<dbReference type="PROSITE" id="PS50885">
    <property type="entry name" value="HAMP"/>
    <property type="match status" value="1"/>
</dbReference>
<dbReference type="Pfam" id="PF02743">
    <property type="entry name" value="dCache_1"/>
    <property type="match status" value="1"/>
</dbReference>
<feature type="transmembrane region" description="Helical" evidence="12">
    <location>
        <begin position="9"/>
        <end position="29"/>
    </location>
</feature>
<dbReference type="Gene3D" id="3.30.565.10">
    <property type="entry name" value="Histidine kinase-like ATPase, C-terminal domain"/>
    <property type="match status" value="1"/>
</dbReference>
<dbReference type="PANTHER" id="PTHR34220">
    <property type="entry name" value="SENSOR HISTIDINE KINASE YPDA"/>
    <property type="match status" value="1"/>
</dbReference>
<dbReference type="SUPFAM" id="SSF55874">
    <property type="entry name" value="ATPase domain of HSP90 chaperone/DNA topoisomerase II/histidine kinase"/>
    <property type="match status" value="1"/>
</dbReference>
<dbReference type="RefSeq" id="WP_113033063.1">
    <property type="nucleotide sequence ID" value="NZ_QMFB01000013.1"/>
</dbReference>
<gene>
    <name evidence="14" type="ORF">DQG23_22175</name>
</gene>
<dbReference type="GO" id="GO:0005886">
    <property type="term" value="C:plasma membrane"/>
    <property type="evidence" value="ECO:0007669"/>
    <property type="project" value="UniProtKB-SubCell"/>
</dbReference>
<dbReference type="InterPro" id="IPR010559">
    <property type="entry name" value="Sig_transdc_His_kin_internal"/>
</dbReference>
<keyword evidence="15" id="KW-1185">Reference proteome</keyword>
<dbReference type="Proteomes" id="UP000250369">
    <property type="component" value="Unassembled WGS sequence"/>
</dbReference>
<dbReference type="InterPro" id="IPR003594">
    <property type="entry name" value="HATPase_dom"/>
</dbReference>
<feature type="domain" description="HAMP" evidence="13">
    <location>
        <begin position="307"/>
        <end position="359"/>
    </location>
</feature>
<evidence type="ECO:0000256" key="2">
    <source>
        <dbReference type="ARBA" id="ARBA00022475"/>
    </source>
</evidence>
<accession>A0A329MH84</accession>
<dbReference type="CDD" id="cd06225">
    <property type="entry name" value="HAMP"/>
    <property type="match status" value="1"/>
</dbReference>
<evidence type="ECO:0000313" key="14">
    <source>
        <dbReference type="EMBL" id="RAV19245.1"/>
    </source>
</evidence>
<dbReference type="OrthoDB" id="9776552at2"/>
<dbReference type="AlphaFoldDB" id="A0A329MH84"/>
<dbReference type="GO" id="GO:0000155">
    <property type="term" value="F:phosphorelay sensor kinase activity"/>
    <property type="evidence" value="ECO:0007669"/>
    <property type="project" value="InterPro"/>
</dbReference>
<evidence type="ECO:0000256" key="6">
    <source>
        <dbReference type="ARBA" id="ARBA00022741"/>
    </source>
</evidence>
<keyword evidence="5 12" id="KW-0812">Transmembrane</keyword>
<organism evidence="14 15">
    <name type="scientific">Paenibacillus contaminans</name>
    <dbReference type="NCBI Taxonomy" id="450362"/>
    <lineage>
        <taxon>Bacteria</taxon>
        <taxon>Bacillati</taxon>
        <taxon>Bacillota</taxon>
        <taxon>Bacilli</taxon>
        <taxon>Bacillales</taxon>
        <taxon>Paenibacillaceae</taxon>
        <taxon>Paenibacillus</taxon>
    </lineage>
</organism>
<dbReference type="InterPro" id="IPR033479">
    <property type="entry name" value="dCache_1"/>
</dbReference>
<dbReference type="GO" id="GO:0005524">
    <property type="term" value="F:ATP binding"/>
    <property type="evidence" value="ECO:0007669"/>
    <property type="project" value="UniProtKB-KW"/>
</dbReference>
<comment type="caution">
    <text evidence="14">The sequence shown here is derived from an EMBL/GenBank/DDBJ whole genome shotgun (WGS) entry which is preliminary data.</text>
</comment>
<dbReference type="SUPFAM" id="SSF158472">
    <property type="entry name" value="HAMP domain-like"/>
    <property type="match status" value="1"/>
</dbReference>
<dbReference type="Pfam" id="PF02518">
    <property type="entry name" value="HATPase_c"/>
    <property type="match status" value="1"/>
</dbReference>
<evidence type="ECO:0000256" key="11">
    <source>
        <dbReference type="ARBA" id="ARBA00023136"/>
    </source>
</evidence>
<name>A0A329MH84_9BACL</name>
<dbReference type="InterPro" id="IPR050640">
    <property type="entry name" value="Bact_2-comp_sensor_kinase"/>
</dbReference>
<sequence length="596" mass="68745">MRFSLKRKLTIIIIISLFLPFMLLGYLWYSRTAKTIEDNAAYYSRLLLEQTNNYINSYMSDMDRLTVPFLLNPSIQDFLHLKPDDYLGQYDLQKRIRSELYRNLYSSRNDIYKFTLIMNENLHLSTQEYALDTRHQRYLDMLNLKDPTTDFTIEGVNRIGTIPVITAYKIIYDPLQPSSRGILIVDLKLNKFAEILSGLKLENVGQAYLVNNLGQYIYHPDNELIGTIADKAIWSGVEGKEGYRMQGSGQERSMVSYRTSDLTNWTLMFEVPMKHLTADLVKLRTTAFVIFFCIAVVVLLLLGSFTYHLIKSLSLIQKLMKRAESGNLDVRAPVKAKDEIGILYRSFNTMMDEYRRLIHVEHTSQLKAKEMQVRHKESMLIALQSQINPHFLYNTLGMIHSFAILAGVQPISKMVANLADIFRYSMDSDNQIVSLWNEIRYIRTYLEIQNERFEELRTEIDVDREARLKEIPCVKLMLQPLVENALIHGYQDYDLRPDYVGIEGGATADGYEIRVIDKGRGMPPEVSDRFNLLFQGLTDNKLVEDDQLAITGSIGLYNVHKRLRLVYGEPYGLWIEKSDAGGTVIRVLVPGDNKAV</sequence>
<dbReference type="Pfam" id="PF06580">
    <property type="entry name" value="His_kinase"/>
    <property type="match status" value="1"/>
</dbReference>
<reference evidence="14 15" key="1">
    <citation type="journal article" date="2009" name="Int. J. Syst. Evol. Microbiol.">
        <title>Paenibacillus contaminans sp. nov., isolated from a contaminated laboratory plate.</title>
        <authorList>
            <person name="Chou J.H."/>
            <person name="Lee J.H."/>
            <person name="Lin M.C."/>
            <person name="Chang P.S."/>
            <person name="Arun A.B."/>
            <person name="Young C.C."/>
            <person name="Chen W.M."/>
        </authorList>
    </citation>
    <scope>NUCLEOTIDE SEQUENCE [LARGE SCALE GENOMIC DNA]</scope>
    <source>
        <strain evidence="14 15">CKOBP-6</strain>
    </source>
</reference>
<dbReference type="Gene3D" id="3.30.450.20">
    <property type="entry name" value="PAS domain"/>
    <property type="match status" value="1"/>
</dbReference>
<keyword evidence="9 12" id="KW-1133">Transmembrane helix</keyword>
<dbReference type="SMART" id="SM00304">
    <property type="entry name" value="HAMP"/>
    <property type="match status" value="1"/>
</dbReference>
<evidence type="ECO:0000256" key="10">
    <source>
        <dbReference type="ARBA" id="ARBA00023012"/>
    </source>
</evidence>
<evidence type="ECO:0000256" key="9">
    <source>
        <dbReference type="ARBA" id="ARBA00022989"/>
    </source>
</evidence>
<dbReference type="PANTHER" id="PTHR34220:SF11">
    <property type="entry name" value="SENSOR PROTEIN KINASE HPTS"/>
    <property type="match status" value="1"/>
</dbReference>
<keyword evidence="4" id="KW-0808">Transferase</keyword>
<comment type="subcellular location">
    <subcellularLocation>
        <location evidence="1">Cell membrane</location>
        <topology evidence="1">Multi-pass membrane protein</topology>
    </subcellularLocation>
</comment>
<dbReference type="EMBL" id="QMFB01000013">
    <property type="protein sequence ID" value="RAV19245.1"/>
    <property type="molecule type" value="Genomic_DNA"/>
</dbReference>
<dbReference type="CDD" id="cd12912">
    <property type="entry name" value="PDC2_MCP_like"/>
    <property type="match status" value="1"/>
</dbReference>
<keyword evidence="7" id="KW-0418">Kinase</keyword>
<keyword evidence="3" id="KW-0597">Phosphoprotein</keyword>
<keyword evidence="6" id="KW-0547">Nucleotide-binding</keyword>
<evidence type="ECO:0000256" key="8">
    <source>
        <dbReference type="ARBA" id="ARBA00022840"/>
    </source>
</evidence>
<feature type="transmembrane region" description="Helical" evidence="12">
    <location>
        <begin position="287"/>
        <end position="310"/>
    </location>
</feature>
<evidence type="ECO:0000256" key="4">
    <source>
        <dbReference type="ARBA" id="ARBA00022679"/>
    </source>
</evidence>
<evidence type="ECO:0000256" key="7">
    <source>
        <dbReference type="ARBA" id="ARBA00022777"/>
    </source>
</evidence>
<keyword evidence="10" id="KW-0902">Two-component regulatory system</keyword>
<evidence type="ECO:0000256" key="5">
    <source>
        <dbReference type="ARBA" id="ARBA00022692"/>
    </source>
</evidence>
<protein>
    <recommendedName>
        <fullName evidence="13">HAMP domain-containing protein</fullName>
    </recommendedName>
</protein>
<keyword evidence="8" id="KW-0067">ATP-binding</keyword>
<keyword evidence="11 12" id="KW-0472">Membrane</keyword>
<keyword evidence="2" id="KW-1003">Cell membrane</keyword>
<dbReference type="Gene3D" id="6.10.340.10">
    <property type="match status" value="1"/>
</dbReference>
<evidence type="ECO:0000256" key="3">
    <source>
        <dbReference type="ARBA" id="ARBA00022553"/>
    </source>
</evidence>
<dbReference type="InterPro" id="IPR003660">
    <property type="entry name" value="HAMP_dom"/>
</dbReference>
<evidence type="ECO:0000256" key="12">
    <source>
        <dbReference type="SAM" id="Phobius"/>
    </source>
</evidence>
<evidence type="ECO:0000313" key="15">
    <source>
        <dbReference type="Proteomes" id="UP000250369"/>
    </source>
</evidence>
<dbReference type="Pfam" id="PF00672">
    <property type="entry name" value="HAMP"/>
    <property type="match status" value="1"/>
</dbReference>
<proteinExistence type="predicted"/>
<evidence type="ECO:0000259" key="13">
    <source>
        <dbReference type="PROSITE" id="PS50885"/>
    </source>
</evidence>
<evidence type="ECO:0000256" key="1">
    <source>
        <dbReference type="ARBA" id="ARBA00004651"/>
    </source>
</evidence>
<dbReference type="InterPro" id="IPR036890">
    <property type="entry name" value="HATPase_C_sf"/>
</dbReference>